<name>A0ABU1BTQ8_9BURK</name>
<feature type="transmembrane region" description="Helical" evidence="1">
    <location>
        <begin position="29"/>
        <end position="48"/>
    </location>
</feature>
<accession>A0ABU1BTQ8</accession>
<dbReference type="Proteomes" id="UP001225596">
    <property type="component" value="Unassembled WGS sequence"/>
</dbReference>
<proteinExistence type="predicted"/>
<dbReference type="RefSeq" id="WP_338438441.1">
    <property type="nucleotide sequence ID" value="NZ_JAUYVH010000023.1"/>
</dbReference>
<keyword evidence="3" id="KW-1185">Reference proteome</keyword>
<keyword evidence="1" id="KW-0472">Membrane</keyword>
<protein>
    <submittedName>
        <fullName evidence="2">Uncharacterized protein</fullName>
    </submittedName>
</protein>
<keyword evidence="1" id="KW-0812">Transmembrane</keyword>
<gene>
    <name evidence="2" type="ORF">Q8A64_18440</name>
</gene>
<evidence type="ECO:0000313" key="3">
    <source>
        <dbReference type="Proteomes" id="UP001225596"/>
    </source>
</evidence>
<dbReference type="EMBL" id="JAUYVH010000023">
    <property type="protein sequence ID" value="MDQ9172390.1"/>
    <property type="molecule type" value="Genomic_DNA"/>
</dbReference>
<sequence>MLQYPVGMLSFVLSLLSIELKYKKYLKLAGFLLVFGYISLLAFVFVAFNKYDTTQSTNASTHRERMPGMT</sequence>
<comment type="caution">
    <text evidence="2">The sequence shown here is derived from an EMBL/GenBank/DDBJ whole genome shotgun (WGS) entry which is preliminary data.</text>
</comment>
<evidence type="ECO:0000313" key="2">
    <source>
        <dbReference type="EMBL" id="MDQ9172390.1"/>
    </source>
</evidence>
<reference evidence="2 3" key="1">
    <citation type="submission" date="2023-08" db="EMBL/GenBank/DDBJ databases">
        <title>Oxalobacteraceae gen .nov., isolated from river sludge outside the plant.</title>
        <authorList>
            <person name="Zhao S.Y."/>
        </authorList>
    </citation>
    <scope>NUCLEOTIDE SEQUENCE [LARGE SCALE GENOMIC DNA]</scope>
    <source>
        <strain evidence="2 3">R-40</strain>
    </source>
</reference>
<organism evidence="2 3">
    <name type="scientific">Keguizhuia sedimenti</name>
    <dbReference type="NCBI Taxonomy" id="3064264"/>
    <lineage>
        <taxon>Bacteria</taxon>
        <taxon>Pseudomonadati</taxon>
        <taxon>Pseudomonadota</taxon>
        <taxon>Betaproteobacteria</taxon>
        <taxon>Burkholderiales</taxon>
        <taxon>Oxalobacteraceae</taxon>
        <taxon>Keguizhuia</taxon>
    </lineage>
</organism>
<keyword evidence="1" id="KW-1133">Transmembrane helix</keyword>
<evidence type="ECO:0000256" key="1">
    <source>
        <dbReference type="SAM" id="Phobius"/>
    </source>
</evidence>